<dbReference type="Proteomes" id="UP000715095">
    <property type="component" value="Unassembled WGS sequence"/>
</dbReference>
<accession>A0ABS2DSS5</accession>
<evidence type="ECO:0000313" key="2">
    <source>
        <dbReference type="EMBL" id="MBM6703765.1"/>
    </source>
</evidence>
<keyword evidence="3" id="KW-1185">Reference proteome</keyword>
<dbReference type="Gene3D" id="3.40.109.10">
    <property type="entry name" value="NADH Oxidase"/>
    <property type="match status" value="1"/>
</dbReference>
<dbReference type="InterPro" id="IPR029479">
    <property type="entry name" value="Nitroreductase"/>
</dbReference>
<evidence type="ECO:0000313" key="3">
    <source>
        <dbReference type="Proteomes" id="UP000715095"/>
    </source>
</evidence>
<dbReference type="InterPro" id="IPR000415">
    <property type="entry name" value="Nitroreductase-like"/>
</dbReference>
<proteinExistence type="predicted"/>
<dbReference type="EMBL" id="JACJJC010000005">
    <property type="protein sequence ID" value="MBM6703765.1"/>
    <property type="molecule type" value="Genomic_DNA"/>
</dbReference>
<dbReference type="RefSeq" id="WP_205102239.1">
    <property type="nucleotide sequence ID" value="NZ_JACJJC010000005.1"/>
</dbReference>
<reference evidence="2 3" key="1">
    <citation type="journal article" date="2021" name="Sci. Rep.">
        <title>The distribution of antibiotic resistance genes in chicken gut microbiota commensals.</title>
        <authorList>
            <person name="Juricova H."/>
            <person name="Matiasovicova J."/>
            <person name="Kubasova T."/>
            <person name="Cejkova D."/>
            <person name="Rychlik I."/>
        </authorList>
    </citation>
    <scope>NUCLEOTIDE SEQUENCE [LARGE SCALE GENOMIC DNA]</scope>
    <source>
        <strain evidence="2 3">An829</strain>
    </source>
</reference>
<dbReference type="SUPFAM" id="SSF55469">
    <property type="entry name" value="FMN-dependent nitroreductase-like"/>
    <property type="match status" value="1"/>
</dbReference>
<gene>
    <name evidence="2" type="ORF">H6A60_04595</name>
</gene>
<name>A0ABS2DSS5_9BURK</name>
<sequence length="186" mass="20372">MTTIQLPEPQALTMTLGDALARRRTNRECTDEALCDKDLAALLWACAGITSEDGRRTVPSTLDLRAVTAYVLRADGAWRFDPEKNALEQTTAEDVRELSTSYQYEYVKKAPVTIVFVADRERSKNARPTGVFVDAGTMGQACYLAATSLGLAGCVRASFDHDALRNGMKLAEHMEPIVLFTVGRPA</sequence>
<evidence type="ECO:0000259" key="1">
    <source>
        <dbReference type="Pfam" id="PF00881"/>
    </source>
</evidence>
<organism evidence="2 3">
    <name type="scientific">Sutterella massiliensis</name>
    <dbReference type="NCBI Taxonomy" id="1816689"/>
    <lineage>
        <taxon>Bacteria</taxon>
        <taxon>Pseudomonadati</taxon>
        <taxon>Pseudomonadota</taxon>
        <taxon>Betaproteobacteria</taxon>
        <taxon>Burkholderiales</taxon>
        <taxon>Sutterellaceae</taxon>
        <taxon>Sutterella</taxon>
    </lineage>
</organism>
<dbReference type="PANTHER" id="PTHR43745:SF2">
    <property type="entry name" value="NITROREDUCTASE MJ1384-RELATED"/>
    <property type="match status" value="1"/>
</dbReference>
<dbReference type="CDD" id="cd02142">
    <property type="entry name" value="McbC_SagB-like_oxidoreductase"/>
    <property type="match status" value="1"/>
</dbReference>
<dbReference type="PANTHER" id="PTHR43745">
    <property type="entry name" value="NITROREDUCTASE MJ1384-RELATED"/>
    <property type="match status" value="1"/>
</dbReference>
<protein>
    <submittedName>
        <fullName evidence="2">SagB/ThcOx family dehydrogenase</fullName>
    </submittedName>
</protein>
<dbReference type="InterPro" id="IPR052544">
    <property type="entry name" value="Bacteriocin_Proc_Enz"/>
</dbReference>
<feature type="domain" description="Nitroreductase" evidence="1">
    <location>
        <begin position="21"/>
        <end position="184"/>
    </location>
</feature>
<comment type="caution">
    <text evidence="2">The sequence shown here is derived from an EMBL/GenBank/DDBJ whole genome shotgun (WGS) entry which is preliminary data.</text>
</comment>
<dbReference type="Pfam" id="PF00881">
    <property type="entry name" value="Nitroreductase"/>
    <property type="match status" value="1"/>
</dbReference>